<feature type="region of interest" description="Disordered" evidence="1">
    <location>
        <begin position="249"/>
        <end position="274"/>
    </location>
</feature>
<dbReference type="AlphaFoldDB" id="A0A9X1RX17"/>
<dbReference type="Proteomes" id="UP001139414">
    <property type="component" value="Unassembled WGS sequence"/>
</dbReference>
<reference evidence="3" key="1">
    <citation type="submission" date="2021-10" db="EMBL/GenBank/DDBJ databases">
        <title>Gramella sp. ASW11-100T, isolated from marine sediment.</title>
        <authorList>
            <person name="Xia C."/>
        </authorList>
    </citation>
    <scope>NUCLEOTIDE SEQUENCE</scope>
    <source>
        <strain evidence="3">ASW11-100</strain>
    </source>
</reference>
<protein>
    <submittedName>
        <fullName evidence="3">Uncharacterized protein</fullName>
    </submittedName>
</protein>
<evidence type="ECO:0000313" key="4">
    <source>
        <dbReference type="Proteomes" id="UP001139414"/>
    </source>
</evidence>
<accession>A0A9X1RX17</accession>
<keyword evidence="4" id="KW-1185">Reference proteome</keyword>
<name>A0A9X1RX17_9FLAO</name>
<evidence type="ECO:0000256" key="1">
    <source>
        <dbReference type="SAM" id="MobiDB-lite"/>
    </source>
</evidence>
<dbReference type="PROSITE" id="PS51257">
    <property type="entry name" value="PROKAR_LIPOPROTEIN"/>
    <property type="match status" value="1"/>
</dbReference>
<feature type="chain" id="PRO_5040919391" evidence="2">
    <location>
        <begin position="29"/>
        <end position="274"/>
    </location>
</feature>
<dbReference type="RefSeq" id="WP_229339048.1">
    <property type="nucleotide sequence ID" value="NZ_JAJBZG010000002.1"/>
</dbReference>
<proteinExistence type="predicted"/>
<sequence>MKAHIIRSRLLAFFLLNAILFLSFSSCSDDDNNRNGDDGEPNEENGDAFDNSEIVFLLIDEDAIDNGNEPNNFSETDVNDNIADIGQRQTLKYFQDNIGRVIDLYSGQVGDEAWFALKSIPDSWITTGPTSNGLQNYLTPGPGLGAPGDDREVLLDEIPNVTPLRAAGLKMLEGETVYAVVYDSDISINYDPIEGNLQGDNLGIVAFDVIDVTARNDGSSSDLPRVTIRIRNAIEIAEMNLALFSNAPVPESSSEPLDITPPESPEPIVLSPAR</sequence>
<keyword evidence="2" id="KW-0732">Signal</keyword>
<organism evidence="3 4">
    <name type="scientific">Christiangramia sediminis</name>
    <dbReference type="NCBI Taxonomy" id="2881336"/>
    <lineage>
        <taxon>Bacteria</taxon>
        <taxon>Pseudomonadati</taxon>
        <taxon>Bacteroidota</taxon>
        <taxon>Flavobacteriia</taxon>
        <taxon>Flavobacteriales</taxon>
        <taxon>Flavobacteriaceae</taxon>
        <taxon>Christiangramia</taxon>
    </lineage>
</organism>
<comment type="caution">
    <text evidence="3">The sequence shown here is derived from an EMBL/GenBank/DDBJ whole genome shotgun (WGS) entry which is preliminary data.</text>
</comment>
<gene>
    <name evidence="3" type="ORF">LGQ90_05625</name>
</gene>
<feature type="signal peptide" evidence="2">
    <location>
        <begin position="1"/>
        <end position="28"/>
    </location>
</feature>
<evidence type="ECO:0000313" key="3">
    <source>
        <dbReference type="EMBL" id="MCB7480742.1"/>
    </source>
</evidence>
<evidence type="ECO:0000256" key="2">
    <source>
        <dbReference type="SAM" id="SignalP"/>
    </source>
</evidence>
<dbReference type="EMBL" id="JAJBZG010000002">
    <property type="protein sequence ID" value="MCB7480742.1"/>
    <property type="molecule type" value="Genomic_DNA"/>
</dbReference>